<comment type="caution">
    <text evidence="2">The sequence shown here is derived from an EMBL/GenBank/DDBJ whole genome shotgun (WGS) entry which is preliminary data.</text>
</comment>
<protein>
    <submittedName>
        <fullName evidence="2">Uncharacterized protein</fullName>
    </submittedName>
</protein>
<accession>A0A6V7WE89</accession>
<dbReference type="OrthoDB" id="504170at2759"/>
<dbReference type="Proteomes" id="UP000580250">
    <property type="component" value="Unassembled WGS sequence"/>
</dbReference>
<evidence type="ECO:0000313" key="3">
    <source>
        <dbReference type="Proteomes" id="UP000580250"/>
    </source>
</evidence>
<dbReference type="AlphaFoldDB" id="A0A6V7WE89"/>
<reference evidence="2 3" key="1">
    <citation type="submission" date="2020-08" db="EMBL/GenBank/DDBJ databases">
        <authorList>
            <person name="Koutsovoulos G."/>
            <person name="Danchin GJ E."/>
        </authorList>
    </citation>
    <scope>NUCLEOTIDE SEQUENCE [LARGE SCALE GENOMIC DNA]</scope>
</reference>
<proteinExistence type="predicted"/>
<sequence>MLNSHSSSLLTTGVNALNTSKTFSSLAVSSSGAYSRSSRSPSPRLSTFSSTRQSR</sequence>
<gene>
    <name evidence="2" type="ORF">MENT_LOCUS37707</name>
</gene>
<feature type="region of interest" description="Disordered" evidence="1">
    <location>
        <begin position="26"/>
        <end position="55"/>
    </location>
</feature>
<dbReference type="EMBL" id="CAJEWN010000540">
    <property type="protein sequence ID" value="CAD2185289.1"/>
    <property type="molecule type" value="Genomic_DNA"/>
</dbReference>
<name>A0A6V7WE89_MELEN</name>
<evidence type="ECO:0000313" key="2">
    <source>
        <dbReference type="EMBL" id="CAD2185289.1"/>
    </source>
</evidence>
<organism evidence="2 3">
    <name type="scientific">Meloidogyne enterolobii</name>
    <name type="common">Root-knot nematode worm</name>
    <name type="synonym">Meloidogyne mayaguensis</name>
    <dbReference type="NCBI Taxonomy" id="390850"/>
    <lineage>
        <taxon>Eukaryota</taxon>
        <taxon>Metazoa</taxon>
        <taxon>Ecdysozoa</taxon>
        <taxon>Nematoda</taxon>
        <taxon>Chromadorea</taxon>
        <taxon>Rhabditida</taxon>
        <taxon>Tylenchina</taxon>
        <taxon>Tylenchomorpha</taxon>
        <taxon>Tylenchoidea</taxon>
        <taxon>Meloidogynidae</taxon>
        <taxon>Meloidogyninae</taxon>
        <taxon>Meloidogyne</taxon>
    </lineage>
</organism>
<evidence type="ECO:0000256" key="1">
    <source>
        <dbReference type="SAM" id="MobiDB-lite"/>
    </source>
</evidence>